<dbReference type="PANTHER" id="PTHR35529">
    <property type="entry name" value="MANGANESE EFFLUX PUMP MNTP-RELATED"/>
    <property type="match status" value="1"/>
</dbReference>
<proteinExistence type="inferred from homology"/>
<sequence>MSPAAITLLALGMSVDAFAAALSRGAVGPRVRMGDALRTGAVFGVVEMATPVIGWCAGILAAGQVAAVDHWVAFALLGLVGLHCLHAALKRAPDAPPPGRSAWMLVAVALGTSIDAMAVGVSLAVLEVDIWIVAPAIGLATFIMATGGMMAGRLLGSRFGRGAEALAGLALIALGTSILVEHLAG</sequence>
<evidence type="ECO:0000256" key="1">
    <source>
        <dbReference type="ARBA" id="ARBA00022448"/>
    </source>
</evidence>
<keyword evidence="6 8" id="KW-0472">Membrane</keyword>
<accession>A0ABV7BVY4</accession>
<dbReference type="RefSeq" id="WP_216836304.1">
    <property type="nucleotide sequence ID" value="NZ_JAFNJS010000002.1"/>
</dbReference>
<feature type="transmembrane region" description="Helical" evidence="8">
    <location>
        <begin position="71"/>
        <end position="89"/>
    </location>
</feature>
<comment type="caution">
    <text evidence="10">The sequence shown here is derived from an EMBL/GenBank/DDBJ whole genome shotgun (WGS) entry which is preliminary data.</text>
</comment>
<keyword evidence="7 8" id="KW-0464">Manganese</keyword>
<evidence type="ECO:0000313" key="10">
    <source>
        <dbReference type="EMBL" id="MFC3000265.1"/>
    </source>
</evidence>
<dbReference type="HAMAP" id="MF_01521">
    <property type="entry name" value="MntP_pump"/>
    <property type="match status" value="1"/>
</dbReference>
<reference evidence="11" key="1">
    <citation type="journal article" date="2019" name="Int. J. Syst. Evol. Microbiol.">
        <title>The Global Catalogue of Microorganisms (GCM) 10K type strain sequencing project: providing services to taxonomists for standard genome sequencing and annotation.</title>
        <authorList>
            <consortium name="The Broad Institute Genomics Platform"/>
            <consortium name="The Broad Institute Genome Sequencing Center for Infectious Disease"/>
            <person name="Wu L."/>
            <person name="Ma J."/>
        </authorList>
    </citation>
    <scope>NUCLEOTIDE SEQUENCE [LARGE SCALE GENOMIC DNA]</scope>
    <source>
        <strain evidence="11">CGMCC 1.16855</strain>
    </source>
</reference>
<keyword evidence="9" id="KW-0732">Signal</keyword>
<comment type="caution">
    <text evidence="8">Lacks conserved residue(s) required for the propagation of feature annotation.</text>
</comment>
<feature type="transmembrane region" description="Helical" evidence="8">
    <location>
        <begin position="163"/>
        <end position="184"/>
    </location>
</feature>
<protein>
    <recommendedName>
        <fullName evidence="8">Putative manganese efflux pump MntP</fullName>
    </recommendedName>
</protein>
<gene>
    <name evidence="8" type="primary">mntP</name>
    <name evidence="10" type="ORF">ACFOD3_10190</name>
</gene>
<evidence type="ECO:0000256" key="7">
    <source>
        <dbReference type="ARBA" id="ARBA00023211"/>
    </source>
</evidence>
<keyword evidence="11" id="KW-1185">Reference proteome</keyword>
<organism evidence="10 11">
    <name type="scientific">Falsiroseomonas tokyonensis</name>
    <dbReference type="NCBI Taxonomy" id="430521"/>
    <lineage>
        <taxon>Bacteria</taxon>
        <taxon>Pseudomonadati</taxon>
        <taxon>Pseudomonadota</taxon>
        <taxon>Alphaproteobacteria</taxon>
        <taxon>Acetobacterales</taxon>
        <taxon>Roseomonadaceae</taxon>
        <taxon>Falsiroseomonas</taxon>
    </lineage>
</organism>
<comment type="function">
    <text evidence="8">Probably functions as a manganese efflux pump.</text>
</comment>
<keyword evidence="3 8" id="KW-0812">Transmembrane</keyword>
<name>A0ABV7BVY4_9PROT</name>
<dbReference type="InterPro" id="IPR022929">
    <property type="entry name" value="Put_MntP"/>
</dbReference>
<keyword evidence="1 8" id="KW-0813">Transport</keyword>
<dbReference type="InterPro" id="IPR003810">
    <property type="entry name" value="Mntp/YtaF"/>
</dbReference>
<evidence type="ECO:0000256" key="3">
    <source>
        <dbReference type="ARBA" id="ARBA00022692"/>
    </source>
</evidence>
<keyword evidence="4 8" id="KW-1133">Transmembrane helix</keyword>
<comment type="subcellular location">
    <subcellularLocation>
        <location evidence="8">Cell membrane</location>
        <topology evidence="8">Multi-pass membrane protein</topology>
    </subcellularLocation>
</comment>
<feature type="chain" id="PRO_5047459840" description="Putative manganese efflux pump MntP" evidence="9">
    <location>
        <begin position="20"/>
        <end position="185"/>
    </location>
</feature>
<dbReference type="Proteomes" id="UP001595420">
    <property type="component" value="Unassembled WGS sequence"/>
</dbReference>
<evidence type="ECO:0000313" key="11">
    <source>
        <dbReference type="Proteomes" id="UP001595420"/>
    </source>
</evidence>
<feature type="transmembrane region" description="Helical" evidence="8">
    <location>
        <begin position="101"/>
        <end position="124"/>
    </location>
</feature>
<keyword evidence="5 8" id="KW-0406">Ion transport</keyword>
<evidence type="ECO:0000256" key="4">
    <source>
        <dbReference type="ARBA" id="ARBA00022989"/>
    </source>
</evidence>
<evidence type="ECO:0000256" key="6">
    <source>
        <dbReference type="ARBA" id="ARBA00023136"/>
    </source>
</evidence>
<evidence type="ECO:0000256" key="8">
    <source>
        <dbReference type="HAMAP-Rule" id="MF_01521"/>
    </source>
</evidence>
<evidence type="ECO:0000256" key="5">
    <source>
        <dbReference type="ARBA" id="ARBA00023065"/>
    </source>
</evidence>
<dbReference type="EMBL" id="JBHRSB010000002">
    <property type="protein sequence ID" value="MFC3000265.1"/>
    <property type="molecule type" value="Genomic_DNA"/>
</dbReference>
<evidence type="ECO:0000256" key="9">
    <source>
        <dbReference type="SAM" id="SignalP"/>
    </source>
</evidence>
<evidence type="ECO:0000256" key="2">
    <source>
        <dbReference type="ARBA" id="ARBA00022475"/>
    </source>
</evidence>
<feature type="transmembrane region" description="Helical" evidence="8">
    <location>
        <begin position="130"/>
        <end position="151"/>
    </location>
</feature>
<dbReference type="Pfam" id="PF02659">
    <property type="entry name" value="Mntp"/>
    <property type="match status" value="1"/>
</dbReference>
<comment type="similarity">
    <text evidence="8">Belongs to the MntP (TC 9.B.29) family.</text>
</comment>
<keyword evidence="2 8" id="KW-1003">Cell membrane</keyword>
<feature type="signal peptide" evidence="9">
    <location>
        <begin position="1"/>
        <end position="19"/>
    </location>
</feature>
<dbReference type="PANTHER" id="PTHR35529:SF1">
    <property type="entry name" value="MANGANESE EFFLUX PUMP MNTP-RELATED"/>
    <property type="match status" value="1"/>
</dbReference>